<feature type="transmembrane region" description="Helical" evidence="1">
    <location>
        <begin position="6"/>
        <end position="25"/>
    </location>
</feature>
<sequence>MKFYNVITMVIFILFFAGCSVSGMITADHNGKMYWVPADCPRYKYFYNEPDKLICTDSNGIETGRILYPADEQQIANYRYEQQRQDEISQRNMEQLRQNTENLKEINRHFYENFMPKRHDVYIHY</sequence>
<keyword evidence="3" id="KW-1185">Reference proteome</keyword>
<gene>
    <name evidence="2" type="ORF">cco14_06815</name>
</gene>
<keyword evidence="1" id="KW-0472">Membrane</keyword>
<dbReference type="PROSITE" id="PS51257">
    <property type="entry name" value="PROKAR_LIPOPROTEIN"/>
    <property type="match status" value="1"/>
</dbReference>
<evidence type="ECO:0000256" key="1">
    <source>
        <dbReference type="SAM" id="Phobius"/>
    </source>
</evidence>
<keyword evidence="1" id="KW-1133">Transmembrane helix</keyword>
<dbReference type="Proteomes" id="UP000005511">
    <property type="component" value="Unassembled WGS sequence"/>
</dbReference>
<proteinExistence type="predicted"/>
<reference evidence="2 3" key="1">
    <citation type="submission" date="2010-09" db="EMBL/GenBank/DDBJ databases">
        <authorList>
            <person name="Richards V."/>
            <person name="Lefebure T."/>
            <person name="Suzuki H."/>
            <person name="Pavinski Bitar P."/>
            <person name="Stanhope M."/>
        </authorList>
    </citation>
    <scope>NUCLEOTIDE SEQUENCE [LARGE SCALE GENOMIC DNA]</scope>
    <source>
        <strain evidence="2 3">80352</strain>
    </source>
</reference>
<protein>
    <recommendedName>
        <fullName evidence="4">Lipoprotein</fullName>
    </recommendedName>
</protein>
<evidence type="ECO:0000313" key="2">
    <source>
        <dbReference type="EMBL" id="EIA63368.1"/>
    </source>
</evidence>
<comment type="caution">
    <text evidence="2">The sequence shown here is derived from an EMBL/GenBank/DDBJ whole genome shotgun (WGS) entry which is preliminary data.</text>
</comment>
<name>A0ABN0EP07_CAMCO</name>
<evidence type="ECO:0000313" key="3">
    <source>
        <dbReference type="Proteomes" id="UP000005511"/>
    </source>
</evidence>
<keyword evidence="1" id="KW-0812">Transmembrane</keyword>
<dbReference type="EMBL" id="AIMT01000064">
    <property type="protein sequence ID" value="EIA63368.1"/>
    <property type="molecule type" value="Genomic_DNA"/>
</dbReference>
<dbReference type="RefSeq" id="WP_002801081.1">
    <property type="nucleotide sequence ID" value="NZ_AIMT01000064.1"/>
</dbReference>
<organism evidence="2 3">
    <name type="scientific">Campylobacter coli 80352</name>
    <dbReference type="NCBI Taxonomy" id="887288"/>
    <lineage>
        <taxon>Bacteria</taxon>
        <taxon>Pseudomonadati</taxon>
        <taxon>Campylobacterota</taxon>
        <taxon>Epsilonproteobacteria</taxon>
        <taxon>Campylobacterales</taxon>
        <taxon>Campylobacteraceae</taxon>
        <taxon>Campylobacter</taxon>
    </lineage>
</organism>
<accession>A0ABN0EP07</accession>
<evidence type="ECO:0008006" key="4">
    <source>
        <dbReference type="Google" id="ProtNLM"/>
    </source>
</evidence>